<evidence type="ECO:0000256" key="5">
    <source>
        <dbReference type="SAM" id="MobiDB-lite"/>
    </source>
</evidence>
<proteinExistence type="inferred from homology"/>
<name>A0A1D1ZK58_9ARAE</name>
<comment type="subunit">
    <text evidence="2">Heterodimer of subunit A (variable subunit) and subunit B (catalytic subunit). Heterodimeric FTR forms a complex with ferredoxin and thioredoxin.</text>
</comment>
<evidence type="ECO:0000313" key="7">
    <source>
        <dbReference type="EMBL" id="JAT67352.1"/>
    </source>
</evidence>
<dbReference type="EMBL" id="GDJX01000584">
    <property type="protein sequence ID" value="JAT67352.1"/>
    <property type="molecule type" value="Transcribed_RNA"/>
</dbReference>
<evidence type="ECO:0000256" key="3">
    <source>
        <dbReference type="ARBA" id="ARBA00034474"/>
    </source>
</evidence>
<comment type="function">
    <text evidence="3">Variable subunit of the ferredoxin-thioredoxin reductase (FTR), which catalyzes the two-electron reduction of thioredoxins by the electrons provided by reduced ferredoxin.</text>
</comment>
<feature type="domain" description="Ferredoxin thioredoxin reductase alpha chain" evidence="6">
    <location>
        <begin position="116"/>
        <end position="191"/>
    </location>
</feature>
<dbReference type="Gene3D" id="2.30.30.50">
    <property type="match status" value="1"/>
</dbReference>
<sequence length="198" mass="21350">LSHHLVIPPTHLHHTTRREATPRREGNNAFAMSSATIPTAVVNPSLLGGPRRGIPPCSPLVRPPLQLATTRTRRHPYPPGRISCEAVVTADAAPSTPAADASSSGLDAESEAASRVGARVRVKASVKVYHVQKAPGLDLEGMEGVIKQYVGLWKGKRISANLPFKVEFVLPDGVEGRPGPLKLVAHMREDEFEYLPQD</sequence>
<evidence type="ECO:0000259" key="6">
    <source>
        <dbReference type="Pfam" id="PF02941"/>
    </source>
</evidence>
<accession>A0A1D1ZK58</accession>
<feature type="non-terminal residue" evidence="7">
    <location>
        <position position="1"/>
    </location>
</feature>
<dbReference type="PANTHER" id="PTHR46937:SF4">
    <property type="entry name" value="FERREDOXIN-THIOREDOXIN REDUCTASE SUBUNIT A1, CHLOROPLASTIC"/>
    <property type="match status" value="1"/>
</dbReference>
<evidence type="ECO:0000256" key="4">
    <source>
        <dbReference type="ARBA" id="ARBA00034490"/>
    </source>
</evidence>
<evidence type="ECO:0000256" key="2">
    <source>
        <dbReference type="ARBA" id="ARBA00026011"/>
    </source>
</evidence>
<dbReference type="GO" id="GO:0015979">
    <property type="term" value="P:photosynthesis"/>
    <property type="evidence" value="ECO:0007669"/>
    <property type="project" value="InterPro"/>
</dbReference>
<protein>
    <submittedName>
        <fullName evidence="7">Ferredoxin-thioredoxin reductase, variable chain</fullName>
    </submittedName>
</protein>
<comment type="similarity">
    <text evidence="4">Belongs to the ferredoxin thioredoxin reductase alpha subunit family.</text>
</comment>
<feature type="region of interest" description="Disordered" evidence="5">
    <location>
        <begin position="1"/>
        <end position="24"/>
    </location>
</feature>
<dbReference type="GO" id="GO:0016491">
    <property type="term" value="F:oxidoreductase activity"/>
    <property type="evidence" value="ECO:0007669"/>
    <property type="project" value="UniProtKB-KW"/>
</dbReference>
<keyword evidence="1" id="KW-0560">Oxidoreductase</keyword>
<dbReference type="SUPFAM" id="SSF50090">
    <property type="entry name" value="Electron transport accessory proteins"/>
    <property type="match status" value="1"/>
</dbReference>
<dbReference type="AlphaFoldDB" id="A0A1D1ZK58"/>
<reference evidence="7" key="1">
    <citation type="submission" date="2015-07" db="EMBL/GenBank/DDBJ databases">
        <title>Transcriptome Assembly of Anthurium amnicola.</title>
        <authorList>
            <person name="Suzuki J."/>
        </authorList>
    </citation>
    <scope>NUCLEOTIDE SEQUENCE</scope>
</reference>
<dbReference type="Pfam" id="PF02941">
    <property type="entry name" value="FeThRed_A"/>
    <property type="match status" value="1"/>
</dbReference>
<dbReference type="PANTHER" id="PTHR46937">
    <property type="entry name" value="FERREDOXIN-THIOREDOXIN REDUCTASE, VARIABLE CHAIN"/>
    <property type="match status" value="1"/>
</dbReference>
<evidence type="ECO:0000256" key="1">
    <source>
        <dbReference type="ARBA" id="ARBA00023002"/>
    </source>
</evidence>
<organism evidence="7">
    <name type="scientific">Anthurium amnicola</name>
    <dbReference type="NCBI Taxonomy" id="1678845"/>
    <lineage>
        <taxon>Eukaryota</taxon>
        <taxon>Viridiplantae</taxon>
        <taxon>Streptophyta</taxon>
        <taxon>Embryophyta</taxon>
        <taxon>Tracheophyta</taxon>
        <taxon>Spermatophyta</taxon>
        <taxon>Magnoliopsida</taxon>
        <taxon>Liliopsida</taxon>
        <taxon>Araceae</taxon>
        <taxon>Pothoideae</taxon>
        <taxon>Potheae</taxon>
        <taxon>Anthurium</taxon>
    </lineage>
</organism>
<dbReference type="InterPro" id="IPR004207">
    <property type="entry name" value="Fd_thioredoxin_Rdtase_alpha"/>
</dbReference>
<dbReference type="InterPro" id="IPR008990">
    <property type="entry name" value="Elect_transpt_acc-like_dom_sf"/>
</dbReference>
<gene>
    <name evidence="7" type="primary">FTRV</name>
    <name evidence="7" type="ORF">g.49747</name>
</gene>
<dbReference type="InterPro" id="IPR044166">
    <property type="entry name" value="FTRV"/>
</dbReference>